<dbReference type="SUPFAM" id="SSF51126">
    <property type="entry name" value="Pectin lyase-like"/>
    <property type="match status" value="1"/>
</dbReference>
<name>A0A089WLB1_9PSED</name>
<dbReference type="Pfam" id="PF05860">
    <property type="entry name" value="TPS"/>
    <property type="match status" value="1"/>
</dbReference>
<dbReference type="OrthoDB" id="2664633at2"/>
<dbReference type="InterPro" id="IPR012334">
    <property type="entry name" value="Pectin_lyas_fold"/>
</dbReference>
<keyword evidence="4" id="KW-1185">Reference proteome</keyword>
<dbReference type="InterPro" id="IPR011050">
    <property type="entry name" value="Pectin_lyase_fold/virulence"/>
</dbReference>
<dbReference type="InterPro" id="IPR025157">
    <property type="entry name" value="Hemagglutinin_rpt"/>
</dbReference>
<dbReference type="GO" id="GO:0003824">
    <property type="term" value="F:catalytic activity"/>
    <property type="evidence" value="ECO:0007669"/>
    <property type="project" value="UniProtKB-ARBA"/>
</dbReference>
<evidence type="ECO:0000259" key="2">
    <source>
        <dbReference type="SMART" id="SM00912"/>
    </source>
</evidence>
<feature type="compositionally biased region" description="Polar residues" evidence="1">
    <location>
        <begin position="651"/>
        <end position="670"/>
    </location>
</feature>
<dbReference type="Gene3D" id="2.160.20.10">
    <property type="entry name" value="Single-stranded right-handed beta-helix, Pectin lyase-like"/>
    <property type="match status" value="1"/>
</dbReference>
<accession>A0A089WLB1</accession>
<dbReference type="Proteomes" id="UP000029493">
    <property type="component" value="Chromosome"/>
</dbReference>
<dbReference type="EMBL" id="CP009455">
    <property type="protein sequence ID" value="AIR87929.1"/>
    <property type="molecule type" value="Genomic_DNA"/>
</dbReference>
<evidence type="ECO:0000313" key="4">
    <source>
        <dbReference type="Proteomes" id="UP000029493"/>
    </source>
</evidence>
<evidence type="ECO:0000313" key="3">
    <source>
        <dbReference type="EMBL" id="AIR87929.1"/>
    </source>
</evidence>
<protein>
    <submittedName>
        <fullName evidence="3">Filamentous hemagglutinin</fullName>
    </submittedName>
</protein>
<dbReference type="STRING" id="157783.LK03_01155"/>
<dbReference type="NCBIfam" id="TIGR01901">
    <property type="entry name" value="adhes_NPXG"/>
    <property type="match status" value="1"/>
</dbReference>
<feature type="domain" description="Filamentous haemagglutinin FhaB/tRNA nuclease CdiA-like TPS" evidence="2">
    <location>
        <begin position="49"/>
        <end position="169"/>
    </location>
</feature>
<evidence type="ECO:0000256" key="1">
    <source>
        <dbReference type="SAM" id="MobiDB-lite"/>
    </source>
</evidence>
<proteinExistence type="predicted"/>
<feature type="region of interest" description="Disordered" evidence="1">
    <location>
        <begin position="750"/>
        <end position="769"/>
    </location>
</feature>
<dbReference type="SMART" id="SM00912">
    <property type="entry name" value="Haemagg_act"/>
    <property type="match status" value="1"/>
</dbReference>
<dbReference type="InterPro" id="IPR008638">
    <property type="entry name" value="FhaB/CdiA-like_TPS"/>
</dbReference>
<gene>
    <name evidence="3" type="ORF">LK03_01155</name>
</gene>
<dbReference type="KEGG" id="psw:LK03_01155"/>
<reference evidence="3 4" key="1">
    <citation type="submission" date="2014-09" db="EMBL/GenBank/DDBJ databases">
        <authorList>
            <person name="Chan K.-G."/>
        </authorList>
    </citation>
    <scope>NUCLEOTIDE SEQUENCE [LARGE SCALE GENOMIC DNA]</scope>
    <source>
        <strain evidence="3 4">ND07</strain>
    </source>
</reference>
<dbReference type="Pfam" id="PF13332">
    <property type="entry name" value="Fil_haemagg_2"/>
    <property type="match status" value="7"/>
</dbReference>
<feature type="region of interest" description="Disordered" evidence="1">
    <location>
        <begin position="651"/>
        <end position="687"/>
    </location>
</feature>
<dbReference type="RefSeq" id="WP_038410713.1">
    <property type="nucleotide sequence ID" value="NZ_CP009455.1"/>
</dbReference>
<sequence length="1512" mass="158599">MTDLRHPPLRADTLRWTIFLCLATPASGFANPGLEAAAGPGGTPLINPGHGVPVIDIVAPNGHGLSHNQFLDYNVGAAGLVMNNALEPGQSQLAGALAANPQFQGQAASTIINEVISSNASLVAGAQEIFGRPADYILANPNGISLNGASFINTTRAGFLVGKPLLDDPQHIQLDTLHASGQLSVLEGGVSHPGGALDLVAPKVVSQGPIDNGGELSIIAGRNRLLGDSLEVLEHLPGEPGAIDASLFGAMRAGRIRIVSTGEGAGVRLGAPHLEADEGISVSSAGALTVEGSAQRKAHLQVKRGELKLGAADDLSMSAVTGSADRIDVSAGKKLTLDGKTREKVTRQNEAWSNTFLFVTNETYSSDTTTTERSQQGVMLSARDEVNLNAGSDLRLTGATVEAGQQVSVKAAGDVDIDAALDSRRTQVEVRHRKNLWRGDKDTDHYEETADPSVLKGNQVLVDAGGDLHIKGSRLEAEQHMELKGQHVEVADTQVRDERGLKDYRGDLVSGTFFADRQGSDSKASNAVGSTLRSEGTLKVTAQQATIRGSQVTSQGDGVVYSEQGLLEVSSALSKRERSDTQSDSQLFSLFGSNSEKRQSDQQVLTSDVNSTSNLRLASAGEMKIEGARIAAAQQLEMSAAGDLTITSAASTHTGESHQQQRGLNASAGQTREADGDKPGSRQFEAGVGYEVVSVDERTRSTQQTGSQLQGANVVLTSGETLRVDGSKVTAEAGDLKVTAPRIETGVTRNETEHEETTTHSGGGLQVSGGIDKLGSQFEGHRLQTRIDEQDSTVQRSELRATGDITLDSKELVNEGARIEAGKTLLATAERIENRAAEDTHSREETIRDWRGSLGASLEYRDLTRPIERLVEGSEAARFQQASTEDAMSPPSLGADAGLAHLRKDIEHTEHTAQVTELSGAAVQVKADQILDIGTDYRADEGQLQIDAQEHQMLAAYDRSSHREHIQQIDGTLRVDTSTGQDINGRITAGVSQSDTASEQLNARVGSLQGQTGVQVQLGSDGLYEGTRIDGGSGPVVVEAAQGLQFSTALDSVSKDHTQFDGSLWSKGGNRPGKTGVDVRGYADYPTYQSQDRTAHAAQIDTSGAVTLRGGSELNLEGVRIGTRQAPVAATTLESAGVVQVLAGANEHSASGKTLGGGAEVAASQGAMSGGGLGGHLTNGKIDEQSSTALDPSIHTSGTLRIASQAREDQAIHLQGLQANAKAIELEASKGGMLIESSANLERRDNLELTAGAGFSLSKAEAPSDDIRALHGRVKVDVDKRNEHTFNDSALRADQVTVSSAGDVSIEGARIDADQVRGSVGGDLLVASRKDARDSTSVQVDARLSQEKNPQGYLNAVSSLAGPAAGKVQEKAGDTVASLDPTWSPTLKVDVQRQQSDGVAHASAIKGNQGIRLDVGGDTRLVGARLQAPQGAVELGGGNLSLENLRGQDYRRDINLDASNSAVDLGTAVAEITKNRGAADGDNAVDLGLIRTSGHSNSSEWQAGIIEQRRSE</sequence>
<dbReference type="eggNOG" id="COG3210">
    <property type="taxonomic scope" value="Bacteria"/>
</dbReference>
<organism evidence="3 4">
    <name type="scientific">Pseudomonas cremoricolorata</name>
    <dbReference type="NCBI Taxonomy" id="157783"/>
    <lineage>
        <taxon>Bacteria</taxon>
        <taxon>Pseudomonadati</taxon>
        <taxon>Pseudomonadota</taxon>
        <taxon>Gammaproteobacteria</taxon>
        <taxon>Pseudomonadales</taxon>
        <taxon>Pseudomonadaceae</taxon>
        <taxon>Pseudomonas</taxon>
    </lineage>
</organism>